<keyword evidence="4" id="KW-0808">Transferase</keyword>
<dbReference type="InterPro" id="IPR005467">
    <property type="entry name" value="His_kinase_dom"/>
</dbReference>
<keyword evidence="2" id="KW-0472">Membrane</keyword>
<dbReference type="InterPro" id="IPR036097">
    <property type="entry name" value="HisK_dim/P_sf"/>
</dbReference>
<evidence type="ECO:0000256" key="2">
    <source>
        <dbReference type="SAM" id="Phobius"/>
    </source>
</evidence>
<proteinExistence type="predicted"/>
<protein>
    <submittedName>
        <fullName evidence="4">Adaptive-response sensory-kinase SasA</fullName>
        <ecNumber evidence="4">2.7.-.-</ecNumber>
    </submittedName>
</protein>
<dbReference type="InterPro" id="IPR036890">
    <property type="entry name" value="HATPase_C_sf"/>
</dbReference>
<feature type="domain" description="Histidine kinase" evidence="3">
    <location>
        <begin position="264"/>
        <end position="495"/>
    </location>
</feature>
<dbReference type="PRINTS" id="PR00344">
    <property type="entry name" value="BCTRLSENSOR"/>
</dbReference>
<sequence>MVWTNPLHHLHYVHFSIVASEVVFGPYIYLSGAYSYVCMVSAVIIMMNFTIKSKNRLYLKQAFLFALSNIIPCVISFLATFKVLDLPITATPIGFIATILLHGYSISKLNYLSITPIAMQHVLNWISDCYLVISEDKLILSYNKPFYDIFGKHYNIKENASLLAYSTHENPEDRIGIFNLITSIDSAYTTRSVITYEQSIIIDKAKRYFMAEITPLIISDDIAGYVAIFKDVTRIKESMQRLQNSQNQMMEKERLASLGQMVGGIAHNLKTPIMSIAGAANAMEGLVEECKMSAGNQEVTPEDYEEMYHEMRDWLNRTREACAYMSDIISAVKGQATNMNASEQAEFTLEELFRRVLLLMNHELKTNKCNIQIDNQTDNSVVINGDINNLVQVMNNLISNAIDSQKHSAHCIIVVTAKIENNEIRVSVTDHGSGVPADVADKLFKEMITSKGAQGTGIGLYMSNVVIRGRFAGTMWYQKNTDSGSTFGFSIPYNNSNNDENLEEIGYEN</sequence>
<dbReference type="PANTHER" id="PTHR43065">
    <property type="entry name" value="SENSOR HISTIDINE KINASE"/>
    <property type="match status" value="1"/>
</dbReference>
<dbReference type="InterPro" id="IPR031621">
    <property type="entry name" value="HisKA_7TM"/>
</dbReference>
<feature type="transmembrane region" description="Helical" evidence="2">
    <location>
        <begin position="62"/>
        <end position="80"/>
    </location>
</feature>
<dbReference type="SMART" id="SM00387">
    <property type="entry name" value="HATPase_c"/>
    <property type="match status" value="1"/>
</dbReference>
<dbReference type="Gene3D" id="1.10.287.130">
    <property type="match status" value="1"/>
</dbReference>
<dbReference type="InterPro" id="IPR003661">
    <property type="entry name" value="HisK_dim/P_dom"/>
</dbReference>
<evidence type="ECO:0000259" key="3">
    <source>
        <dbReference type="PROSITE" id="PS50109"/>
    </source>
</evidence>
<name>A0A645BJW1_9ZZZZ</name>
<dbReference type="EMBL" id="VSSQ01020617">
    <property type="protein sequence ID" value="MPM65627.1"/>
    <property type="molecule type" value="Genomic_DNA"/>
</dbReference>
<evidence type="ECO:0000256" key="1">
    <source>
        <dbReference type="ARBA" id="ARBA00022553"/>
    </source>
</evidence>
<dbReference type="Gene3D" id="3.30.450.20">
    <property type="entry name" value="PAS domain"/>
    <property type="match status" value="1"/>
</dbReference>
<dbReference type="PROSITE" id="PS50109">
    <property type="entry name" value="HIS_KIN"/>
    <property type="match status" value="1"/>
</dbReference>
<dbReference type="InterPro" id="IPR003594">
    <property type="entry name" value="HATPase_dom"/>
</dbReference>
<dbReference type="InterPro" id="IPR004358">
    <property type="entry name" value="Sig_transdc_His_kin-like_C"/>
</dbReference>
<dbReference type="CDD" id="cd00075">
    <property type="entry name" value="HATPase"/>
    <property type="match status" value="1"/>
</dbReference>
<dbReference type="CDD" id="cd00082">
    <property type="entry name" value="HisKA"/>
    <property type="match status" value="1"/>
</dbReference>
<evidence type="ECO:0000313" key="4">
    <source>
        <dbReference type="EMBL" id="MPM65627.1"/>
    </source>
</evidence>
<dbReference type="Pfam" id="PF16927">
    <property type="entry name" value="HisKA_7TM"/>
    <property type="match status" value="1"/>
</dbReference>
<reference evidence="4" key="1">
    <citation type="submission" date="2019-08" db="EMBL/GenBank/DDBJ databases">
        <authorList>
            <person name="Kucharzyk K."/>
            <person name="Murdoch R.W."/>
            <person name="Higgins S."/>
            <person name="Loffler F."/>
        </authorList>
    </citation>
    <scope>NUCLEOTIDE SEQUENCE</scope>
</reference>
<keyword evidence="2" id="KW-0812">Transmembrane</keyword>
<dbReference type="SUPFAM" id="SSF55874">
    <property type="entry name" value="ATPase domain of HSP90 chaperone/DNA topoisomerase II/histidine kinase"/>
    <property type="match status" value="1"/>
</dbReference>
<dbReference type="SUPFAM" id="SSF47384">
    <property type="entry name" value="Homodimeric domain of signal transducing histidine kinase"/>
    <property type="match status" value="1"/>
</dbReference>
<keyword evidence="4" id="KW-0418">Kinase</keyword>
<dbReference type="GO" id="GO:0000155">
    <property type="term" value="F:phosphorelay sensor kinase activity"/>
    <property type="evidence" value="ECO:0007669"/>
    <property type="project" value="InterPro"/>
</dbReference>
<dbReference type="InterPro" id="IPR035965">
    <property type="entry name" value="PAS-like_dom_sf"/>
</dbReference>
<dbReference type="SUPFAM" id="SSF55785">
    <property type="entry name" value="PYP-like sensor domain (PAS domain)"/>
    <property type="match status" value="1"/>
</dbReference>
<feature type="transmembrane region" description="Helical" evidence="2">
    <location>
        <begin position="27"/>
        <end position="50"/>
    </location>
</feature>
<dbReference type="Pfam" id="PF02518">
    <property type="entry name" value="HATPase_c"/>
    <property type="match status" value="1"/>
</dbReference>
<keyword evidence="2" id="KW-1133">Transmembrane helix</keyword>
<organism evidence="4">
    <name type="scientific">bioreactor metagenome</name>
    <dbReference type="NCBI Taxonomy" id="1076179"/>
    <lineage>
        <taxon>unclassified sequences</taxon>
        <taxon>metagenomes</taxon>
        <taxon>ecological metagenomes</taxon>
    </lineage>
</organism>
<comment type="caution">
    <text evidence="4">The sequence shown here is derived from an EMBL/GenBank/DDBJ whole genome shotgun (WGS) entry which is preliminary data.</text>
</comment>
<dbReference type="EC" id="2.7.-.-" evidence="4"/>
<keyword evidence="1" id="KW-0597">Phosphoprotein</keyword>
<dbReference type="AlphaFoldDB" id="A0A645BJW1"/>
<accession>A0A645BJW1</accession>
<dbReference type="Gene3D" id="3.30.565.10">
    <property type="entry name" value="Histidine kinase-like ATPase, C-terminal domain"/>
    <property type="match status" value="1"/>
</dbReference>
<gene>
    <name evidence="4" type="primary">sasA_282</name>
    <name evidence="4" type="ORF">SDC9_112524</name>
</gene>